<gene>
    <name evidence="1" type="ORF">SAMN05421786_1011007</name>
</gene>
<reference evidence="2" key="1">
    <citation type="submission" date="2017-01" db="EMBL/GenBank/DDBJ databases">
        <authorList>
            <person name="Varghese N."/>
            <person name="Submissions S."/>
        </authorList>
    </citation>
    <scope>NUCLEOTIDE SEQUENCE [LARGE SCALE GENOMIC DNA]</scope>
    <source>
        <strain evidence="2">DSM 18017</strain>
    </source>
</reference>
<proteinExistence type="predicted"/>
<name>A0A1N7L4F0_9FLAO</name>
<sequence length="37" mass="4065">MNILNLGAKVIPSSKNVPTALALQNQKHLKIKNIQII</sequence>
<organism evidence="1 2">
    <name type="scientific">Chryseobacterium ureilyticum</name>
    <dbReference type="NCBI Taxonomy" id="373668"/>
    <lineage>
        <taxon>Bacteria</taxon>
        <taxon>Pseudomonadati</taxon>
        <taxon>Bacteroidota</taxon>
        <taxon>Flavobacteriia</taxon>
        <taxon>Flavobacteriales</taxon>
        <taxon>Weeksellaceae</taxon>
        <taxon>Chryseobacterium group</taxon>
        <taxon>Chryseobacterium</taxon>
    </lineage>
</organism>
<dbReference type="Proteomes" id="UP000186744">
    <property type="component" value="Unassembled WGS sequence"/>
</dbReference>
<accession>A0A1N7L4F0</accession>
<keyword evidence="2" id="KW-1185">Reference proteome</keyword>
<dbReference type="EMBL" id="FTOL01000001">
    <property type="protein sequence ID" value="SIS68745.1"/>
    <property type="molecule type" value="Genomic_DNA"/>
</dbReference>
<dbReference type="AlphaFoldDB" id="A0A1N7L4F0"/>
<evidence type="ECO:0000313" key="1">
    <source>
        <dbReference type="EMBL" id="SIS68745.1"/>
    </source>
</evidence>
<evidence type="ECO:0000313" key="2">
    <source>
        <dbReference type="Proteomes" id="UP000186744"/>
    </source>
</evidence>
<protein>
    <submittedName>
        <fullName evidence="1">Uncharacterized protein</fullName>
    </submittedName>
</protein>